<protein>
    <recommendedName>
        <fullName evidence="3">histidine kinase</fullName>
        <ecNumber evidence="3">2.7.13.3</ecNumber>
    </recommendedName>
</protein>
<dbReference type="GO" id="GO:0005524">
    <property type="term" value="F:ATP binding"/>
    <property type="evidence" value="ECO:0007669"/>
    <property type="project" value="UniProtKB-KW"/>
</dbReference>
<evidence type="ECO:0000256" key="4">
    <source>
        <dbReference type="ARBA" id="ARBA00022553"/>
    </source>
</evidence>
<comment type="caution">
    <text evidence="12">The sequence shown here is derived from an EMBL/GenBank/DDBJ whole genome shotgun (WGS) entry which is preliminary data.</text>
</comment>
<name>A0A7W6CSJ8_9HYPH</name>
<dbReference type="SMART" id="SM00387">
    <property type="entry name" value="HATPase_c"/>
    <property type="match status" value="1"/>
</dbReference>
<sequence>MPAPDQGQTVPEALTTVTDAARAACRPVGIFGGISGKLLWLTVVCIMLAEVLIFFPSVASMRLRWLDERLNAAAGAAIAIDGLQPADLPADLQRQTLEATGTKAIVLRKDGTSRLLATWDMPASVDAQYDLTSVPPVTAIRDALDTLVFGGDRMIRVYGPVRDTNIGVEVLMRDKYLRNAMLLYARNVFMLSIMIALFTATLVFFAINRILIRPIRRLTGSMQQFSADPENPQHVFVGEGGRDELAIAGRHLTAMQLQLQKTLKQQSNLAALGLAVSKINHDMRNILASAQLMSDRLVDVDDPMVKRFAPKLLRTIDRAVGYTTEVLSYGQASESAPRRRLVRVITLVEDVRDMLAIDPQSGVEFVEQIGADLEVDADNEQLFRVVHNLCRNALQALTSGNGGGSAGDTPRRITVSAHRIGSVVSITVDDTGPGMPQKARQNLFAAFRGSARSGGTGLGLAIARELVLAHGGTIALVEKPSIGTQFRIEIPDRPVSLEDYRGRSLSEK</sequence>
<keyword evidence="9" id="KW-0812">Transmembrane</keyword>
<evidence type="ECO:0000256" key="8">
    <source>
        <dbReference type="ARBA" id="ARBA00022840"/>
    </source>
</evidence>
<dbReference type="Proteomes" id="UP000582090">
    <property type="component" value="Unassembled WGS sequence"/>
</dbReference>
<dbReference type="Gene3D" id="6.10.340.10">
    <property type="match status" value="1"/>
</dbReference>
<dbReference type="PANTHER" id="PTHR44936:SF10">
    <property type="entry name" value="SENSOR PROTEIN RSTB"/>
    <property type="match status" value="1"/>
</dbReference>
<evidence type="ECO:0000256" key="6">
    <source>
        <dbReference type="ARBA" id="ARBA00022741"/>
    </source>
</evidence>
<organism evidence="12 13">
    <name type="scientific">Rhizobium metallidurans</name>
    <dbReference type="NCBI Taxonomy" id="1265931"/>
    <lineage>
        <taxon>Bacteria</taxon>
        <taxon>Pseudomonadati</taxon>
        <taxon>Pseudomonadota</taxon>
        <taxon>Alphaproteobacteria</taxon>
        <taxon>Hyphomicrobiales</taxon>
        <taxon>Rhizobiaceae</taxon>
        <taxon>Rhizobium/Agrobacterium group</taxon>
        <taxon>Rhizobium</taxon>
    </lineage>
</organism>
<keyword evidence="7 12" id="KW-0418">Kinase</keyword>
<dbReference type="PROSITE" id="PS50109">
    <property type="entry name" value="HIS_KIN"/>
    <property type="match status" value="1"/>
</dbReference>
<accession>A0A7W6CSJ8</accession>
<comment type="catalytic activity">
    <reaction evidence="1">
        <text>ATP + protein L-histidine = ADP + protein N-phospho-L-histidine.</text>
        <dbReference type="EC" id="2.7.13.3"/>
    </reaction>
</comment>
<dbReference type="EC" id="2.7.13.3" evidence="3"/>
<dbReference type="Pfam" id="PF02518">
    <property type="entry name" value="HATPase_c"/>
    <property type="match status" value="1"/>
</dbReference>
<keyword evidence="8" id="KW-0067">ATP-binding</keyword>
<dbReference type="InterPro" id="IPR050980">
    <property type="entry name" value="2C_sensor_his_kinase"/>
</dbReference>
<dbReference type="EMBL" id="JACIDW010000011">
    <property type="protein sequence ID" value="MBB3965686.1"/>
    <property type="molecule type" value="Genomic_DNA"/>
</dbReference>
<evidence type="ECO:0000256" key="3">
    <source>
        <dbReference type="ARBA" id="ARBA00012438"/>
    </source>
</evidence>
<evidence type="ECO:0000313" key="13">
    <source>
        <dbReference type="Proteomes" id="UP000582090"/>
    </source>
</evidence>
<keyword evidence="5" id="KW-0808">Transferase</keyword>
<gene>
    <name evidence="12" type="ORF">GGQ67_003361</name>
</gene>
<dbReference type="PROSITE" id="PS50885">
    <property type="entry name" value="HAMP"/>
    <property type="match status" value="1"/>
</dbReference>
<feature type="domain" description="HAMP" evidence="11">
    <location>
        <begin position="209"/>
        <end position="264"/>
    </location>
</feature>
<keyword evidence="4" id="KW-0597">Phosphoprotein</keyword>
<evidence type="ECO:0000256" key="1">
    <source>
        <dbReference type="ARBA" id="ARBA00000085"/>
    </source>
</evidence>
<dbReference type="SUPFAM" id="SSF55874">
    <property type="entry name" value="ATPase domain of HSP90 chaperone/DNA topoisomerase II/histidine kinase"/>
    <property type="match status" value="1"/>
</dbReference>
<dbReference type="AlphaFoldDB" id="A0A7W6CSJ8"/>
<evidence type="ECO:0000256" key="2">
    <source>
        <dbReference type="ARBA" id="ARBA00004370"/>
    </source>
</evidence>
<evidence type="ECO:0000259" key="10">
    <source>
        <dbReference type="PROSITE" id="PS50109"/>
    </source>
</evidence>
<dbReference type="InterPro" id="IPR003660">
    <property type="entry name" value="HAMP_dom"/>
</dbReference>
<keyword evidence="9" id="KW-0472">Membrane</keyword>
<keyword evidence="9" id="KW-1133">Transmembrane helix</keyword>
<feature type="domain" description="Histidine kinase" evidence="10">
    <location>
        <begin position="278"/>
        <end position="494"/>
    </location>
</feature>
<dbReference type="InterPro" id="IPR005467">
    <property type="entry name" value="His_kinase_dom"/>
</dbReference>
<dbReference type="InterPro" id="IPR004358">
    <property type="entry name" value="Sig_transdc_His_kin-like_C"/>
</dbReference>
<dbReference type="PANTHER" id="PTHR44936">
    <property type="entry name" value="SENSOR PROTEIN CREC"/>
    <property type="match status" value="1"/>
</dbReference>
<dbReference type="GO" id="GO:0004673">
    <property type="term" value="F:protein histidine kinase activity"/>
    <property type="evidence" value="ECO:0007669"/>
    <property type="project" value="UniProtKB-EC"/>
</dbReference>
<evidence type="ECO:0000259" key="11">
    <source>
        <dbReference type="PROSITE" id="PS50885"/>
    </source>
</evidence>
<evidence type="ECO:0000313" key="12">
    <source>
        <dbReference type="EMBL" id="MBB3965686.1"/>
    </source>
</evidence>
<dbReference type="GO" id="GO:0007165">
    <property type="term" value="P:signal transduction"/>
    <property type="evidence" value="ECO:0007669"/>
    <property type="project" value="InterPro"/>
</dbReference>
<evidence type="ECO:0000256" key="9">
    <source>
        <dbReference type="SAM" id="Phobius"/>
    </source>
</evidence>
<dbReference type="Gene3D" id="3.30.565.10">
    <property type="entry name" value="Histidine kinase-like ATPase, C-terminal domain"/>
    <property type="match status" value="1"/>
</dbReference>
<dbReference type="CDD" id="cd00075">
    <property type="entry name" value="HATPase"/>
    <property type="match status" value="1"/>
</dbReference>
<evidence type="ECO:0000256" key="5">
    <source>
        <dbReference type="ARBA" id="ARBA00022679"/>
    </source>
</evidence>
<keyword evidence="6" id="KW-0547">Nucleotide-binding</keyword>
<dbReference type="InterPro" id="IPR003594">
    <property type="entry name" value="HATPase_dom"/>
</dbReference>
<reference evidence="12 13" key="1">
    <citation type="submission" date="2020-08" db="EMBL/GenBank/DDBJ databases">
        <title>Genomic Encyclopedia of Type Strains, Phase IV (KMG-IV): sequencing the most valuable type-strain genomes for metagenomic binning, comparative biology and taxonomic classification.</title>
        <authorList>
            <person name="Goeker M."/>
        </authorList>
    </citation>
    <scope>NUCLEOTIDE SEQUENCE [LARGE SCALE GENOMIC DNA]</scope>
    <source>
        <strain evidence="12 13">DSM 26575</strain>
    </source>
</reference>
<feature type="transmembrane region" description="Helical" evidence="9">
    <location>
        <begin position="38"/>
        <end position="59"/>
    </location>
</feature>
<comment type="subcellular location">
    <subcellularLocation>
        <location evidence="2">Membrane</location>
    </subcellularLocation>
</comment>
<evidence type="ECO:0000256" key="7">
    <source>
        <dbReference type="ARBA" id="ARBA00022777"/>
    </source>
</evidence>
<keyword evidence="13" id="KW-1185">Reference proteome</keyword>
<dbReference type="RefSeq" id="WP_183901228.1">
    <property type="nucleotide sequence ID" value="NZ_JACIDW010000011.1"/>
</dbReference>
<dbReference type="PRINTS" id="PR00344">
    <property type="entry name" value="BCTRLSENSOR"/>
</dbReference>
<feature type="transmembrane region" description="Helical" evidence="9">
    <location>
        <begin position="183"/>
        <end position="207"/>
    </location>
</feature>
<dbReference type="InterPro" id="IPR036890">
    <property type="entry name" value="HATPase_C_sf"/>
</dbReference>
<dbReference type="GO" id="GO:0016020">
    <property type="term" value="C:membrane"/>
    <property type="evidence" value="ECO:0007669"/>
    <property type="project" value="UniProtKB-SubCell"/>
</dbReference>
<proteinExistence type="predicted"/>